<keyword evidence="6" id="KW-1185">Reference proteome</keyword>
<dbReference type="InterPro" id="IPR036412">
    <property type="entry name" value="HAD-like_sf"/>
</dbReference>
<dbReference type="SUPFAM" id="SSF56784">
    <property type="entry name" value="HAD-like"/>
    <property type="match status" value="1"/>
</dbReference>
<dbReference type="GO" id="GO:0005829">
    <property type="term" value="C:cytosol"/>
    <property type="evidence" value="ECO:0007669"/>
    <property type="project" value="TreeGrafter"/>
</dbReference>
<evidence type="ECO:0000313" key="6">
    <source>
        <dbReference type="Proteomes" id="UP000494216"/>
    </source>
</evidence>
<dbReference type="InterPro" id="IPR023214">
    <property type="entry name" value="HAD_sf"/>
</dbReference>
<dbReference type="Pfam" id="PF13419">
    <property type="entry name" value="HAD_2"/>
    <property type="match status" value="1"/>
</dbReference>
<dbReference type="PANTHER" id="PTHR43434">
    <property type="entry name" value="PHOSPHOGLYCOLATE PHOSPHATASE"/>
    <property type="match status" value="1"/>
</dbReference>
<dbReference type="Gene3D" id="3.40.50.1000">
    <property type="entry name" value="HAD superfamily/HAD-like"/>
    <property type="match status" value="1"/>
</dbReference>
<dbReference type="SFLD" id="SFLDG01129">
    <property type="entry name" value="C1.5:_HAD__Beta-PGM__Phosphata"/>
    <property type="match status" value="1"/>
</dbReference>
<dbReference type="NCBIfam" id="TIGR01509">
    <property type="entry name" value="HAD-SF-IA-v3"/>
    <property type="match status" value="1"/>
</dbReference>
<dbReference type="SFLD" id="SFLDG01135">
    <property type="entry name" value="C1.5.6:_HAD__Beta-PGM__Phospha"/>
    <property type="match status" value="1"/>
</dbReference>
<dbReference type="NCBIfam" id="TIGR01549">
    <property type="entry name" value="HAD-SF-IA-v1"/>
    <property type="match status" value="1"/>
</dbReference>
<organism evidence="5 6">
    <name type="scientific">Candidatus Methylobacter favarea</name>
    <dbReference type="NCBI Taxonomy" id="2707345"/>
    <lineage>
        <taxon>Bacteria</taxon>
        <taxon>Pseudomonadati</taxon>
        <taxon>Pseudomonadota</taxon>
        <taxon>Gammaproteobacteria</taxon>
        <taxon>Methylococcales</taxon>
        <taxon>Methylococcaceae</taxon>
        <taxon>Methylobacter</taxon>
    </lineage>
</organism>
<reference evidence="5 6" key="1">
    <citation type="submission" date="2020-02" db="EMBL/GenBank/DDBJ databases">
        <authorList>
            <person name="Hogendoorn C."/>
        </authorList>
    </citation>
    <scope>NUCLEOTIDE SEQUENCE [LARGE SCALE GENOMIC DNA]</scope>
    <source>
        <strain evidence="5">METHB21</strain>
    </source>
</reference>
<evidence type="ECO:0000256" key="3">
    <source>
        <dbReference type="ARBA" id="ARBA00022842"/>
    </source>
</evidence>
<dbReference type="GO" id="GO:0008967">
    <property type="term" value="F:phosphoglycolate phosphatase activity"/>
    <property type="evidence" value="ECO:0007669"/>
    <property type="project" value="TreeGrafter"/>
</dbReference>
<dbReference type="GO" id="GO:0006281">
    <property type="term" value="P:DNA repair"/>
    <property type="evidence" value="ECO:0007669"/>
    <property type="project" value="TreeGrafter"/>
</dbReference>
<protein>
    <submittedName>
        <fullName evidence="5">N-acetylmuramic acid 6-phosphate phosphatase</fullName>
        <ecNumber evidence="5">3.1.3.105</ecNumber>
    </submittedName>
</protein>
<dbReference type="Gene3D" id="1.10.150.240">
    <property type="entry name" value="Putative phosphatase, domain 2"/>
    <property type="match status" value="1"/>
</dbReference>
<evidence type="ECO:0000313" key="5">
    <source>
        <dbReference type="EMBL" id="CAA9891248.1"/>
    </source>
</evidence>
<dbReference type="FunFam" id="3.40.50.1000:FF:000022">
    <property type="entry name" value="Phosphoglycolate phosphatase"/>
    <property type="match status" value="1"/>
</dbReference>
<comment type="caution">
    <text evidence="5">The sequence shown here is derived from an EMBL/GenBank/DDBJ whole genome shotgun (WGS) entry which is preliminary data.</text>
</comment>
<dbReference type="InterPro" id="IPR041492">
    <property type="entry name" value="HAD_2"/>
</dbReference>
<dbReference type="InterPro" id="IPR023198">
    <property type="entry name" value="PGP-like_dom2"/>
</dbReference>
<dbReference type="AlphaFoldDB" id="A0A8S0X1I1"/>
<dbReference type="RefSeq" id="WP_246246983.1">
    <property type="nucleotide sequence ID" value="NZ_CADCXN010000067.1"/>
</dbReference>
<keyword evidence="3" id="KW-0460">Magnesium</keyword>
<proteinExistence type="predicted"/>
<keyword evidence="4" id="KW-0119">Carbohydrate metabolism</keyword>
<dbReference type="PANTHER" id="PTHR43434:SF23">
    <property type="entry name" value="PHOSPHOGLYCOLATE PHOSPHATASE"/>
    <property type="match status" value="1"/>
</dbReference>
<dbReference type="GO" id="GO:0046872">
    <property type="term" value="F:metal ion binding"/>
    <property type="evidence" value="ECO:0007669"/>
    <property type="project" value="UniProtKB-KW"/>
</dbReference>
<name>A0A8S0X1I1_9GAMM</name>
<sequence>MSITSLLLNARNDPLIAADFRLSCVLFDLDGTLVDSAPDLICSLNKALQVHGFASAAPEIIKPLISLGAVAMINGSLNGSVNEELRADILETMLDHYQNNIAEHTVFFSGMAEILKVIEAQGLKWGVVTNKRERFTNPLMKALSLTGRAACIVSGDTTANSKPHPEPMLAACKQAGVKPQECVYIGDALHDIIAGKQAQMKTLAALYGYLKPGDAPETWGADALIESPEQILTWIASNLCR</sequence>
<keyword evidence="1" id="KW-0479">Metal-binding</keyword>
<dbReference type="InterPro" id="IPR050155">
    <property type="entry name" value="HAD-like_hydrolase_sf"/>
</dbReference>
<gene>
    <name evidence="5" type="primary">mupP</name>
    <name evidence="5" type="ORF">METHB2_380021</name>
</gene>
<accession>A0A8S0X1I1</accession>
<dbReference type="EMBL" id="CADCXN010000067">
    <property type="protein sequence ID" value="CAA9891248.1"/>
    <property type="molecule type" value="Genomic_DNA"/>
</dbReference>
<evidence type="ECO:0000256" key="2">
    <source>
        <dbReference type="ARBA" id="ARBA00022801"/>
    </source>
</evidence>
<dbReference type="InterPro" id="IPR006439">
    <property type="entry name" value="HAD-SF_hydro_IA"/>
</dbReference>
<dbReference type="Proteomes" id="UP000494216">
    <property type="component" value="Unassembled WGS sequence"/>
</dbReference>
<evidence type="ECO:0000256" key="4">
    <source>
        <dbReference type="ARBA" id="ARBA00023277"/>
    </source>
</evidence>
<dbReference type="EC" id="3.1.3.105" evidence="5"/>
<dbReference type="SFLD" id="SFLDS00003">
    <property type="entry name" value="Haloacid_Dehalogenase"/>
    <property type="match status" value="1"/>
</dbReference>
<keyword evidence="2 5" id="KW-0378">Hydrolase</keyword>
<evidence type="ECO:0000256" key="1">
    <source>
        <dbReference type="ARBA" id="ARBA00022723"/>
    </source>
</evidence>